<evidence type="ECO:0000313" key="2">
    <source>
        <dbReference type="Proteomes" id="UP001247620"/>
    </source>
</evidence>
<organism evidence="1 2">
    <name type="scientific">Mucilaginibacter pocheonensis</name>
    <dbReference type="NCBI Taxonomy" id="398050"/>
    <lineage>
        <taxon>Bacteria</taxon>
        <taxon>Pseudomonadati</taxon>
        <taxon>Bacteroidota</taxon>
        <taxon>Sphingobacteriia</taxon>
        <taxon>Sphingobacteriales</taxon>
        <taxon>Sphingobacteriaceae</taxon>
        <taxon>Mucilaginibacter</taxon>
    </lineage>
</organism>
<comment type="caution">
    <text evidence="1">The sequence shown here is derived from an EMBL/GenBank/DDBJ whole genome shotgun (WGS) entry which is preliminary data.</text>
</comment>
<proteinExistence type="predicted"/>
<protein>
    <submittedName>
        <fullName evidence="1">Uncharacterized protein</fullName>
    </submittedName>
</protein>
<name>A0ABU1TI64_9SPHI</name>
<sequence length="34" mass="3992">MVFKYDEVVLFNAKILVKNRGFLQSGIFKFNDLP</sequence>
<keyword evidence="2" id="KW-1185">Reference proteome</keyword>
<accession>A0ABU1TI64</accession>
<reference evidence="1 2" key="1">
    <citation type="submission" date="2023-07" db="EMBL/GenBank/DDBJ databases">
        <title>Sorghum-associated microbial communities from plants grown in Nebraska, USA.</title>
        <authorList>
            <person name="Schachtman D."/>
        </authorList>
    </citation>
    <scope>NUCLEOTIDE SEQUENCE [LARGE SCALE GENOMIC DNA]</scope>
    <source>
        <strain evidence="1 2">3262</strain>
    </source>
</reference>
<dbReference type="EMBL" id="JAVDUU010000005">
    <property type="protein sequence ID" value="MDR6945096.1"/>
    <property type="molecule type" value="Genomic_DNA"/>
</dbReference>
<dbReference type="Proteomes" id="UP001247620">
    <property type="component" value="Unassembled WGS sequence"/>
</dbReference>
<evidence type="ECO:0000313" key="1">
    <source>
        <dbReference type="EMBL" id="MDR6945096.1"/>
    </source>
</evidence>
<gene>
    <name evidence="1" type="ORF">J2W55_004964</name>
</gene>